<dbReference type="EMBL" id="JAUSVK010000001">
    <property type="protein sequence ID" value="MDQ0392242.1"/>
    <property type="molecule type" value="Genomic_DNA"/>
</dbReference>
<evidence type="ECO:0000313" key="1">
    <source>
        <dbReference type="EMBL" id="MDQ0392242.1"/>
    </source>
</evidence>
<proteinExistence type="predicted"/>
<evidence type="ECO:0000313" key="2">
    <source>
        <dbReference type="Proteomes" id="UP001237448"/>
    </source>
</evidence>
<keyword evidence="2" id="KW-1185">Reference proteome</keyword>
<gene>
    <name evidence="1" type="ORF">J3R73_002034</name>
</gene>
<dbReference type="Proteomes" id="UP001237448">
    <property type="component" value="Unassembled WGS sequence"/>
</dbReference>
<accession>A0ABU0FCA6</accession>
<organism evidence="1 2">
    <name type="scientific">Labrys monachus</name>
    <dbReference type="NCBI Taxonomy" id="217067"/>
    <lineage>
        <taxon>Bacteria</taxon>
        <taxon>Pseudomonadati</taxon>
        <taxon>Pseudomonadota</taxon>
        <taxon>Alphaproteobacteria</taxon>
        <taxon>Hyphomicrobiales</taxon>
        <taxon>Xanthobacteraceae</taxon>
        <taxon>Labrys</taxon>
    </lineage>
</organism>
<sequence>MPAAAAKPRYDFPVQVFEALPPEPPRFGHDPLPFRDRWTALAAEIERDGKPRGFYVPACYFVEVRGAPAEKVNHGYIKQKLGEAWGKWVKESPAAKRAERFELVKNNRTGKGDGFEEQGFGVLAIVRVKA</sequence>
<reference evidence="1 2" key="1">
    <citation type="submission" date="2023-07" db="EMBL/GenBank/DDBJ databases">
        <title>Genomic Encyclopedia of Type Strains, Phase IV (KMG-IV): sequencing the most valuable type-strain genomes for metagenomic binning, comparative biology and taxonomic classification.</title>
        <authorList>
            <person name="Goeker M."/>
        </authorList>
    </citation>
    <scope>NUCLEOTIDE SEQUENCE [LARGE SCALE GENOMIC DNA]</scope>
    <source>
        <strain evidence="1 2">DSM 5896</strain>
    </source>
</reference>
<protein>
    <submittedName>
        <fullName evidence="1">Uncharacterized protein</fullName>
    </submittedName>
</protein>
<comment type="caution">
    <text evidence="1">The sequence shown here is derived from an EMBL/GenBank/DDBJ whole genome shotgun (WGS) entry which is preliminary data.</text>
</comment>
<dbReference type="RefSeq" id="WP_307425832.1">
    <property type="nucleotide sequence ID" value="NZ_JAUSVK010000001.1"/>
</dbReference>
<name>A0ABU0FCA6_9HYPH</name>